<feature type="chain" id="PRO_5045048620" description="PepSY domain-containing protein" evidence="1">
    <location>
        <begin position="19"/>
        <end position="106"/>
    </location>
</feature>
<dbReference type="EMBL" id="JAFKCU010000003">
    <property type="protein sequence ID" value="MBN7816960.1"/>
    <property type="molecule type" value="Genomic_DNA"/>
</dbReference>
<protein>
    <recommendedName>
        <fullName evidence="4">PepSY domain-containing protein</fullName>
    </recommendedName>
</protein>
<organism evidence="2 3">
    <name type="scientific">Algoriphagus pacificus</name>
    <dbReference type="NCBI Taxonomy" id="2811234"/>
    <lineage>
        <taxon>Bacteria</taxon>
        <taxon>Pseudomonadati</taxon>
        <taxon>Bacteroidota</taxon>
        <taxon>Cytophagia</taxon>
        <taxon>Cytophagales</taxon>
        <taxon>Cyclobacteriaceae</taxon>
        <taxon>Algoriphagus</taxon>
    </lineage>
</organism>
<evidence type="ECO:0000313" key="3">
    <source>
        <dbReference type="Proteomes" id="UP000664480"/>
    </source>
</evidence>
<gene>
    <name evidence="2" type="ORF">J0A69_16055</name>
</gene>
<proteinExistence type="predicted"/>
<comment type="caution">
    <text evidence="2">The sequence shown here is derived from an EMBL/GenBank/DDBJ whole genome shotgun (WGS) entry which is preliminary data.</text>
</comment>
<keyword evidence="1" id="KW-0732">Signal</keyword>
<accession>A0ABS3CJM2</accession>
<dbReference type="Proteomes" id="UP000664480">
    <property type="component" value="Unassembled WGS sequence"/>
</dbReference>
<evidence type="ECO:0000256" key="1">
    <source>
        <dbReference type="SAM" id="SignalP"/>
    </source>
</evidence>
<sequence length="106" mass="11854">MKMTLLMSAMLFGGVAMATPQITLENPHSESILFQQEKVKIEAESLPDAVKTTIGNDETVKSLKIAEAFQITQLDGTFHYEVVFDDGTEEKLTKKYDQEGNEIKEV</sequence>
<reference evidence="2 3" key="1">
    <citation type="submission" date="2021-03" db="EMBL/GenBank/DDBJ databases">
        <title>novel species isolated from a fishpond in China.</title>
        <authorList>
            <person name="Lu H."/>
            <person name="Cai Z."/>
        </authorList>
    </citation>
    <scope>NUCLEOTIDE SEQUENCE [LARGE SCALE GENOMIC DNA]</scope>
    <source>
        <strain evidence="2 3">YJ13C</strain>
    </source>
</reference>
<keyword evidence="3" id="KW-1185">Reference proteome</keyword>
<evidence type="ECO:0000313" key="2">
    <source>
        <dbReference type="EMBL" id="MBN7816960.1"/>
    </source>
</evidence>
<dbReference type="RefSeq" id="WP_206587612.1">
    <property type="nucleotide sequence ID" value="NZ_JAFKCU010000003.1"/>
</dbReference>
<feature type="signal peptide" evidence="1">
    <location>
        <begin position="1"/>
        <end position="18"/>
    </location>
</feature>
<evidence type="ECO:0008006" key="4">
    <source>
        <dbReference type="Google" id="ProtNLM"/>
    </source>
</evidence>
<name>A0ABS3CJM2_9BACT</name>